<keyword evidence="10" id="KW-1185">Reference proteome</keyword>
<name>A0ABP9C270_9PSEU</name>
<dbReference type="EMBL" id="BAABHO010000041">
    <property type="protein sequence ID" value="GAA4801999.1"/>
    <property type="molecule type" value="Genomic_DNA"/>
</dbReference>
<accession>A0ABP9C270</accession>
<dbReference type="PANTHER" id="PTHR42940:SF7">
    <property type="entry name" value="ALCOHOL DEHYDROGENASE-LIKE N-TERMINAL DOMAIN-CONTAINING PROTEIN"/>
    <property type="match status" value="1"/>
</dbReference>
<evidence type="ECO:0000313" key="9">
    <source>
        <dbReference type="EMBL" id="GAA4801999.1"/>
    </source>
</evidence>
<evidence type="ECO:0000256" key="3">
    <source>
        <dbReference type="ARBA" id="ARBA00013190"/>
    </source>
</evidence>
<dbReference type="Pfam" id="PF00107">
    <property type="entry name" value="ADH_zinc_N"/>
    <property type="match status" value="1"/>
</dbReference>
<reference evidence="10" key="1">
    <citation type="journal article" date="2019" name="Int. J. Syst. Evol. Microbiol.">
        <title>The Global Catalogue of Microorganisms (GCM) 10K type strain sequencing project: providing services to taxonomists for standard genome sequencing and annotation.</title>
        <authorList>
            <consortium name="The Broad Institute Genomics Platform"/>
            <consortium name="The Broad Institute Genome Sequencing Center for Infectious Disease"/>
            <person name="Wu L."/>
            <person name="Ma J."/>
        </authorList>
    </citation>
    <scope>NUCLEOTIDE SEQUENCE [LARGE SCALE GENOMIC DNA]</scope>
    <source>
        <strain evidence="10">JCM 17979</strain>
    </source>
</reference>
<dbReference type="EC" id="1.1.1.1" evidence="3"/>
<dbReference type="InterPro" id="IPR036291">
    <property type="entry name" value="NAD(P)-bd_dom_sf"/>
</dbReference>
<sequence length="340" mass="35489">MPTMRAVQVPRAGGDFELVDRDLPTPGRGEVRVRVQACGVCHSDMFAKEGVMPATPFPIVPGHEIVGLVDEVGPDVLGGWDTGDRVGVGWFGGACHHCGPCRRGDFITCENGRIPGVTFDGGYADAVVVPADALAHVPDELSAEEAAPLMCAGVTTYHALRSSPARPGDRVAVQGVGGLGHLGIQFAARMGFEVVAVSRGREKEDLARELGAHAYIDSEAGDPGQALAEMGGAAVVLATATRGEAISGLLPGLDRRGQLLVVGAAETPLQVDAMSLIGPVASIAGHASGTSTDSEDTLRFARLTDVRPMIETMPLERAGEAYDRMMANDARFRMVLTTGQ</sequence>
<dbReference type="CDD" id="cd08296">
    <property type="entry name" value="CAD_like"/>
    <property type="match status" value="1"/>
</dbReference>
<proteinExistence type="inferred from homology"/>
<dbReference type="PROSITE" id="PS00059">
    <property type="entry name" value="ADH_ZINC"/>
    <property type="match status" value="1"/>
</dbReference>
<evidence type="ECO:0000256" key="1">
    <source>
        <dbReference type="ARBA" id="ARBA00001947"/>
    </source>
</evidence>
<protein>
    <recommendedName>
        <fullName evidence="3">alcohol dehydrogenase</fullName>
        <ecNumber evidence="3">1.1.1.1</ecNumber>
    </recommendedName>
</protein>
<evidence type="ECO:0000256" key="2">
    <source>
        <dbReference type="ARBA" id="ARBA00008072"/>
    </source>
</evidence>
<dbReference type="InterPro" id="IPR011032">
    <property type="entry name" value="GroES-like_sf"/>
</dbReference>
<evidence type="ECO:0000256" key="6">
    <source>
        <dbReference type="ARBA" id="ARBA00023002"/>
    </source>
</evidence>
<keyword evidence="4 7" id="KW-0479">Metal-binding</keyword>
<evidence type="ECO:0000256" key="5">
    <source>
        <dbReference type="ARBA" id="ARBA00022833"/>
    </source>
</evidence>
<evidence type="ECO:0000256" key="7">
    <source>
        <dbReference type="RuleBase" id="RU361277"/>
    </source>
</evidence>
<comment type="similarity">
    <text evidence="2 7">Belongs to the zinc-containing alcohol dehydrogenase family.</text>
</comment>
<evidence type="ECO:0000256" key="4">
    <source>
        <dbReference type="ARBA" id="ARBA00022723"/>
    </source>
</evidence>
<dbReference type="Gene3D" id="3.90.180.10">
    <property type="entry name" value="Medium-chain alcohol dehydrogenases, catalytic domain"/>
    <property type="match status" value="1"/>
</dbReference>
<dbReference type="InterPro" id="IPR013149">
    <property type="entry name" value="ADH-like_C"/>
</dbReference>
<dbReference type="Proteomes" id="UP001500928">
    <property type="component" value="Unassembled WGS sequence"/>
</dbReference>
<evidence type="ECO:0000313" key="10">
    <source>
        <dbReference type="Proteomes" id="UP001500928"/>
    </source>
</evidence>
<dbReference type="SMART" id="SM00829">
    <property type="entry name" value="PKS_ER"/>
    <property type="match status" value="1"/>
</dbReference>
<dbReference type="Gene3D" id="3.40.50.720">
    <property type="entry name" value="NAD(P)-binding Rossmann-like Domain"/>
    <property type="match status" value="1"/>
</dbReference>
<dbReference type="PANTHER" id="PTHR42940">
    <property type="entry name" value="ALCOHOL DEHYDROGENASE 1-RELATED"/>
    <property type="match status" value="1"/>
</dbReference>
<evidence type="ECO:0000259" key="8">
    <source>
        <dbReference type="SMART" id="SM00829"/>
    </source>
</evidence>
<keyword evidence="5 7" id="KW-0862">Zinc</keyword>
<dbReference type="InterPro" id="IPR002328">
    <property type="entry name" value="ADH_Zn_CS"/>
</dbReference>
<keyword evidence="6" id="KW-0560">Oxidoreductase</keyword>
<organism evidence="9 10">
    <name type="scientific">Actinomycetospora chlora</name>
    <dbReference type="NCBI Taxonomy" id="663608"/>
    <lineage>
        <taxon>Bacteria</taxon>
        <taxon>Bacillati</taxon>
        <taxon>Actinomycetota</taxon>
        <taxon>Actinomycetes</taxon>
        <taxon>Pseudonocardiales</taxon>
        <taxon>Pseudonocardiaceae</taxon>
        <taxon>Actinomycetospora</taxon>
    </lineage>
</organism>
<dbReference type="SUPFAM" id="SSF50129">
    <property type="entry name" value="GroES-like"/>
    <property type="match status" value="1"/>
</dbReference>
<dbReference type="InterPro" id="IPR013154">
    <property type="entry name" value="ADH-like_N"/>
</dbReference>
<dbReference type="Pfam" id="PF08240">
    <property type="entry name" value="ADH_N"/>
    <property type="match status" value="1"/>
</dbReference>
<comment type="caution">
    <text evidence="9">The sequence shown here is derived from an EMBL/GenBank/DDBJ whole genome shotgun (WGS) entry which is preliminary data.</text>
</comment>
<gene>
    <name evidence="9" type="ORF">GCM10023200_43870</name>
</gene>
<dbReference type="InterPro" id="IPR020843">
    <property type="entry name" value="ER"/>
</dbReference>
<dbReference type="SUPFAM" id="SSF51735">
    <property type="entry name" value="NAD(P)-binding Rossmann-fold domains"/>
    <property type="match status" value="1"/>
</dbReference>
<comment type="cofactor">
    <cofactor evidence="1 7">
        <name>Zn(2+)</name>
        <dbReference type="ChEBI" id="CHEBI:29105"/>
    </cofactor>
</comment>
<feature type="domain" description="Enoyl reductase (ER)" evidence="8">
    <location>
        <begin position="13"/>
        <end position="336"/>
    </location>
</feature>